<protein>
    <recommendedName>
        <fullName evidence="3">Neutral ceramidase</fullName>
        <ecNumber evidence="3">3.5.1.23</ecNumber>
    </recommendedName>
</protein>
<reference evidence="8 9" key="1">
    <citation type="journal article" date="2024" name="IMA Fungus">
        <title>IMA Genome - F19 : A genome assembly and annotation guide to empower mycologists, including annotated draft genome sequences of Ceratocystis pirilliformis, Diaporthe australafricana, Fusarium ophioides, Paecilomyces lecythidis, and Sporothrix stenoceras.</title>
        <authorList>
            <person name="Aylward J."/>
            <person name="Wilson A.M."/>
            <person name="Visagie C.M."/>
            <person name="Spraker J."/>
            <person name="Barnes I."/>
            <person name="Buitendag C."/>
            <person name="Ceriani C."/>
            <person name="Del Mar Angel L."/>
            <person name="du Plessis D."/>
            <person name="Fuchs T."/>
            <person name="Gasser K."/>
            <person name="Kramer D."/>
            <person name="Li W."/>
            <person name="Munsamy K."/>
            <person name="Piso A."/>
            <person name="Price J.L."/>
            <person name="Sonnekus B."/>
            <person name="Thomas C."/>
            <person name="van der Nest A."/>
            <person name="van Dijk A."/>
            <person name="van Heerden A."/>
            <person name="van Vuuren N."/>
            <person name="Yilmaz N."/>
            <person name="Duong T.A."/>
            <person name="van der Merwe N.A."/>
            <person name="Wingfield M.J."/>
            <person name="Wingfield B.D."/>
        </authorList>
    </citation>
    <scope>NUCLEOTIDE SEQUENCE [LARGE SCALE GENOMIC DNA]</scope>
    <source>
        <strain evidence="8 9">CMW 12675</strain>
    </source>
</reference>
<dbReference type="InterPro" id="IPR031329">
    <property type="entry name" value="NEUT/ALK_ceramidase_N"/>
</dbReference>
<gene>
    <name evidence="8" type="ORF">Cpir12675_002932</name>
</gene>
<proteinExistence type="inferred from homology"/>
<dbReference type="InterPro" id="IPR006823">
    <property type="entry name" value="Ceramidase_alk"/>
</dbReference>
<comment type="similarity">
    <text evidence="1 3">Belongs to the neutral ceramidase family.</text>
</comment>
<name>A0ABR3Z5X2_9PEZI</name>
<evidence type="ECO:0000256" key="4">
    <source>
        <dbReference type="SAM" id="MobiDB-lite"/>
    </source>
</evidence>
<dbReference type="Pfam" id="PF17048">
    <property type="entry name" value="Ceramidse_alk_C"/>
    <property type="match status" value="1"/>
</dbReference>
<keyword evidence="5" id="KW-0732">Signal</keyword>
<dbReference type="Pfam" id="PF04734">
    <property type="entry name" value="Ceramidase_alk"/>
    <property type="match status" value="1"/>
</dbReference>
<keyword evidence="3" id="KW-0746">Sphingolipid metabolism</keyword>
<evidence type="ECO:0000256" key="3">
    <source>
        <dbReference type="RuleBase" id="RU366019"/>
    </source>
</evidence>
<evidence type="ECO:0000256" key="1">
    <source>
        <dbReference type="ARBA" id="ARBA00009835"/>
    </source>
</evidence>
<comment type="caution">
    <text evidence="8">The sequence shown here is derived from an EMBL/GenBank/DDBJ whole genome shotgun (WGS) entry which is preliminary data.</text>
</comment>
<evidence type="ECO:0000313" key="9">
    <source>
        <dbReference type="Proteomes" id="UP001583280"/>
    </source>
</evidence>
<keyword evidence="9" id="KW-1185">Reference proteome</keyword>
<dbReference type="InterPro" id="IPR031331">
    <property type="entry name" value="NEUT/ALK_ceramidase_C"/>
</dbReference>
<organism evidence="8 9">
    <name type="scientific">Ceratocystis pirilliformis</name>
    <dbReference type="NCBI Taxonomy" id="259994"/>
    <lineage>
        <taxon>Eukaryota</taxon>
        <taxon>Fungi</taxon>
        <taxon>Dikarya</taxon>
        <taxon>Ascomycota</taxon>
        <taxon>Pezizomycotina</taxon>
        <taxon>Sordariomycetes</taxon>
        <taxon>Hypocreomycetidae</taxon>
        <taxon>Microascales</taxon>
        <taxon>Ceratocystidaceae</taxon>
        <taxon>Ceratocystis</taxon>
    </lineage>
</organism>
<keyword evidence="2 3" id="KW-0378">Hydrolase</keyword>
<keyword evidence="3" id="KW-0443">Lipid metabolism</keyword>
<accession>A0ABR3Z5X2</accession>
<evidence type="ECO:0000313" key="8">
    <source>
        <dbReference type="EMBL" id="KAL1896019.1"/>
    </source>
</evidence>
<dbReference type="PANTHER" id="PTHR12670">
    <property type="entry name" value="CERAMIDASE"/>
    <property type="match status" value="1"/>
</dbReference>
<feature type="domain" description="Neutral/alkaline non-lysosomal ceramidase N-terminal" evidence="6">
    <location>
        <begin position="51"/>
        <end position="574"/>
    </location>
</feature>
<feature type="signal peptide" evidence="5">
    <location>
        <begin position="1"/>
        <end position="34"/>
    </location>
</feature>
<dbReference type="EMBL" id="JAWDJO010000063">
    <property type="protein sequence ID" value="KAL1896019.1"/>
    <property type="molecule type" value="Genomic_DNA"/>
</dbReference>
<sequence>MALSSVPGQRPHSLFLNLSLTLLLISLLISPIAAFSIPRNTDYNYGTGDKYLIGAGRGDITGPVVEINMAGYADLAQTGTGLRQRIYSRAFIFGDVSKPEDRVVYVVLDTQSGDTAIRNGILEGLAKLGDEYKIYSRHNVAITSTHSHAGVGGYYNYLLPQVTSLGFEKQNYQAIVDGAVLSIKRAHENLTTGYLDMATTEIEEGGINRSLWSYMHNPQEEQDLYNSPVEKTMWVLRLTRESDRKSLGVVSWYATHGTSLLQNNTHIAGDNKGVAAYLFEKDMENDENAAEGFVAAFSQSAMGDISPNTLGSWCDDGSGQQCSFENSTCSDGRSQSCRSRGPMFDKLDLGVSSCFEIGRRQFAGAKAAWDSMTTSSTKIVGSTVKAYHFFHDMRYAEFTNQKGDIVKTCPGALGYSFAAGTTDGPGFADFTQNDSGEPDANPFWKIVSGALKNPSDEQKKCQEPKPILLDIGEIDFPYAWGANLIDMQSLRVGQLIIMVGSGEITTMSGRRWRKAVAEAAAKQDITQGVEPIVLNSGPSNTYSHYVTTPEEYDVQRYEGASTLFGRNTLDAYINLTLSSLHYLAPDSTDLPESGKLPPDNRDDSLSLTSGVVRDDEPKDTSFGDCLIQPQMKISPGGVANATFVGANPRNNLRLEGTFAAVEMKQGNTWTQVRSDYDWHLVYSWKRTNTLFGHSEVVITWELEEDTAPGTYRLVYYGDSKGLFSDDTTPFEGRSDEFQVAL</sequence>
<dbReference type="Proteomes" id="UP001583280">
    <property type="component" value="Unassembled WGS sequence"/>
</dbReference>
<evidence type="ECO:0000259" key="7">
    <source>
        <dbReference type="Pfam" id="PF17048"/>
    </source>
</evidence>
<comment type="catalytic activity">
    <reaction evidence="3">
        <text>an N-acylsphing-4-enine + H2O = sphing-4-enine + a fatty acid</text>
        <dbReference type="Rhea" id="RHEA:20856"/>
        <dbReference type="ChEBI" id="CHEBI:15377"/>
        <dbReference type="ChEBI" id="CHEBI:28868"/>
        <dbReference type="ChEBI" id="CHEBI:52639"/>
        <dbReference type="ChEBI" id="CHEBI:57756"/>
        <dbReference type="EC" id="3.5.1.23"/>
    </reaction>
</comment>
<evidence type="ECO:0000256" key="5">
    <source>
        <dbReference type="SAM" id="SignalP"/>
    </source>
</evidence>
<dbReference type="Gene3D" id="2.60.40.2300">
    <property type="entry name" value="Neutral/alkaline non-lysosomal ceramidase, C-terminal domain"/>
    <property type="match status" value="1"/>
</dbReference>
<evidence type="ECO:0000256" key="2">
    <source>
        <dbReference type="ARBA" id="ARBA00022801"/>
    </source>
</evidence>
<feature type="region of interest" description="Disordered" evidence="4">
    <location>
        <begin position="589"/>
        <end position="619"/>
    </location>
</feature>
<feature type="chain" id="PRO_5046382053" description="Neutral ceramidase" evidence="5">
    <location>
        <begin position="35"/>
        <end position="741"/>
    </location>
</feature>
<feature type="domain" description="Neutral/alkaline non-lysosomal ceramidase C-terminal" evidence="7">
    <location>
        <begin position="578"/>
        <end position="739"/>
    </location>
</feature>
<evidence type="ECO:0000259" key="6">
    <source>
        <dbReference type="Pfam" id="PF04734"/>
    </source>
</evidence>
<dbReference type="EC" id="3.5.1.23" evidence="3"/>
<dbReference type="InterPro" id="IPR038445">
    <property type="entry name" value="NCDase_C_sf"/>
</dbReference>
<dbReference type="PANTHER" id="PTHR12670:SF20">
    <property type="entry name" value="NEUTRAL CERAMIDASE"/>
    <property type="match status" value="1"/>
</dbReference>